<proteinExistence type="predicted"/>
<dbReference type="EMBL" id="CAJOBA010019545">
    <property type="protein sequence ID" value="CAF3904409.1"/>
    <property type="molecule type" value="Genomic_DNA"/>
</dbReference>
<feature type="non-terminal residue" evidence="1">
    <location>
        <position position="47"/>
    </location>
</feature>
<sequence length="47" mass="5825">QFNYAYIARYLDLYSKKERFKRNMLVKRFVFEYLNSDGVLILRLISE</sequence>
<name>A0A8S2LIP1_9BILA</name>
<evidence type="ECO:0000313" key="2">
    <source>
        <dbReference type="Proteomes" id="UP000682733"/>
    </source>
</evidence>
<protein>
    <submittedName>
        <fullName evidence="1">Uncharacterized protein</fullName>
    </submittedName>
</protein>
<evidence type="ECO:0000313" key="1">
    <source>
        <dbReference type="EMBL" id="CAF3904409.1"/>
    </source>
</evidence>
<accession>A0A8S2LIP1</accession>
<organism evidence="1 2">
    <name type="scientific">Didymodactylos carnosus</name>
    <dbReference type="NCBI Taxonomy" id="1234261"/>
    <lineage>
        <taxon>Eukaryota</taxon>
        <taxon>Metazoa</taxon>
        <taxon>Spiralia</taxon>
        <taxon>Gnathifera</taxon>
        <taxon>Rotifera</taxon>
        <taxon>Eurotatoria</taxon>
        <taxon>Bdelloidea</taxon>
        <taxon>Philodinida</taxon>
        <taxon>Philodinidae</taxon>
        <taxon>Didymodactylos</taxon>
    </lineage>
</organism>
<dbReference type="Proteomes" id="UP000682733">
    <property type="component" value="Unassembled WGS sequence"/>
</dbReference>
<comment type="caution">
    <text evidence="1">The sequence shown here is derived from an EMBL/GenBank/DDBJ whole genome shotgun (WGS) entry which is preliminary data.</text>
</comment>
<dbReference type="AlphaFoldDB" id="A0A8S2LIP1"/>
<gene>
    <name evidence="1" type="ORF">TMI583_LOCUS20795</name>
</gene>
<reference evidence="1" key="1">
    <citation type="submission" date="2021-02" db="EMBL/GenBank/DDBJ databases">
        <authorList>
            <person name="Nowell W R."/>
        </authorList>
    </citation>
    <scope>NUCLEOTIDE SEQUENCE</scope>
</reference>
<feature type="non-terminal residue" evidence="1">
    <location>
        <position position="1"/>
    </location>
</feature>